<evidence type="ECO:0000313" key="2">
    <source>
        <dbReference type="Proteomes" id="UP000654482"/>
    </source>
</evidence>
<dbReference type="InterPro" id="IPR002763">
    <property type="entry name" value="DUF72"/>
</dbReference>
<comment type="caution">
    <text evidence="1">The sequence shown here is derived from an EMBL/GenBank/DDBJ whole genome shotgun (WGS) entry which is preliminary data.</text>
</comment>
<proteinExistence type="predicted"/>
<dbReference type="SUPFAM" id="SSF117396">
    <property type="entry name" value="TM1631-like"/>
    <property type="match status" value="1"/>
</dbReference>
<protein>
    <submittedName>
        <fullName evidence="1">DUF72 domain-containing protein</fullName>
    </submittedName>
</protein>
<evidence type="ECO:0000313" key="1">
    <source>
        <dbReference type="EMBL" id="MBE9114929.1"/>
    </source>
</evidence>
<dbReference type="Proteomes" id="UP000654482">
    <property type="component" value="Unassembled WGS sequence"/>
</dbReference>
<dbReference type="EMBL" id="JADEWZ010000004">
    <property type="protein sequence ID" value="MBE9114929.1"/>
    <property type="molecule type" value="Genomic_DNA"/>
</dbReference>
<dbReference type="Gene3D" id="3.20.20.410">
    <property type="entry name" value="Protein of unknown function UPF0759"/>
    <property type="match status" value="1"/>
</dbReference>
<reference evidence="1" key="1">
    <citation type="submission" date="2020-10" db="EMBL/GenBank/DDBJ databases">
        <authorList>
            <person name="Castelo-Branco R."/>
            <person name="Eusebio N."/>
            <person name="Adriana R."/>
            <person name="Vieira A."/>
            <person name="Brugerolle De Fraissinette N."/>
            <person name="Rezende De Castro R."/>
            <person name="Schneider M.P."/>
            <person name="Vasconcelos V."/>
            <person name="Leao P.N."/>
        </authorList>
    </citation>
    <scope>NUCLEOTIDE SEQUENCE</scope>
    <source>
        <strain evidence="1">LEGE 07157</strain>
    </source>
</reference>
<sequence length="292" mass="33338">MSNVPVSSRNFYLGCAVWSYKGWLGEFYPPKSRPQDFLQLYSQRLTAVEGNTTFYAVPNQSIVARWAAETSPGFKFCPKFPKTITHGGLLEPKIPEALSFIKRIQGLEDRAGIIFAQLPPSYSPQSLKDLQGFLAALPAKEVDLALEVRHPDWFKSPYCEQLRDLLDELGIATVLLDTRPIYNCPDDPQLNSERRKPQVPLQPIVTGKRSLIRFISHPQSQYNEAYLSEWVDRVREWLAEGVQLYFFVHCPQEARSPHTARTFQKLLEQKGVPIPPLPWDNIVPPSQQLSLF</sequence>
<organism evidence="1 2">
    <name type="scientific">Lusitaniella coriacea LEGE 07157</name>
    <dbReference type="NCBI Taxonomy" id="945747"/>
    <lineage>
        <taxon>Bacteria</taxon>
        <taxon>Bacillati</taxon>
        <taxon>Cyanobacteriota</taxon>
        <taxon>Cyanophyceae</taxon>
        <taxon>Spirulinales</taxon>
        <taxon>Lusitaniellaceae</taxon>
        <taxon>Lusitaniella</taxon>
    </lineage>
</organism>
<dbReference type="PANTHER" id="PTHR30348:SF9">
    <property type="entry name" value="UPF0759 PROTEIN YECE"/>
    <property type="match status" value="1"/>
</dbReference>
<dbReference type="AlphaFoldDB" id="A0A8J7AYI4"/>
<dbReference type="PANTHER" id="PTHR30348">
    <property type="entry name" value="UNCHARACTERIZED PROTEIN YECE"/>
    <property type="match status" value="1"/>
</dbReference>
<dbReference type="InterPro" id="IPR036520">
    <property type="entry name" value="UPF0759_sf"/>
</dbReference>
<dbReference type="Pfam" id="PF01904">
    <property type="entry name" value="DUF72"/>
    <property type="match status" value="1"/>
</dbReference>
<name>A0A8J7AYI4_9CYAN</name>
<dbReference type="RefSeq" id="WP_194028027.1">
    <property type="nucleotide sequence ID" value="NZ_JADEWZ010000004.1"/>
</dbReference>
<keyword evidence="2" id="KW-1185">Reference proteome</keyword>
<accession>A0A8J7AYI4</accession>
<gene>
    <name evidence="1" type="ORF">IQ249_03360</name>
</gene>